<dbReference type="AlphaFoldDB" id="A0A0E0FNA5"/>
<dbReference type="Proteomes" id="UP000006591">
    <property type="component" value="Chromosome 1"/>
</dbReference>
<name>A0A0E0FNA5_ORYNI</name>
<reference evidence="2" key="1">
    <citation type="submission" date="2015-04" db="UniProtKB">
        <authorList>
            <consortium name="EnsemblPlants"/>
        </authorList>
    </citation>
    <scope>IDENTIFICATION</scope>
    <source>
        <strain evidence="2">SL10</strain>
    </source>
</reference>
<evidence type="ECO:0000313" key="3">
    <source>
        <dbReference type="Proteomes" id="UP000006591"/>
    </source>
</evidence>
<reference evidence="2" key="2">
    <citation type="submission" date="2018-04" db="EMBL/GenBank/DDBJ databases">
        <title>OnivRS2 (Oryza nivara Reference Sequence Version 2).</title>
        <authorList>
            <person name="Zhang J."/>
            <person name="Kudrna D."/>
            <person name="Lee S."/>
            <person name="Talag J."/>
            <person name="Rajasekar S."/>
            <person name="Welchert J."/>
            <person name="Hsing Y.-I."/>
            <person name="Wing R.A."/>
        </authorList>
    </citation>
    <scope>NUCLEOTIDE SEQUENCE [LARGE SCALE GENOMIC DNA]</scope>
</reference>
<evidence type="ECO:0000313" key="2">
    <source>
        <dbReference type="EnsemblPlants" id="ONIVA01G22500.1"/>
    </source>
</evidence>
<dbReference type="EnsemblPlants" id="ONIVA01G22500.1">
    <property type="protein sequence ID" value="ONIVA01G22500.1"/>
    <property type="gene ID" value="ONIVA01G22500"/>
</dbReference>
<protein>
    <submittedName>
        <fullName evidence="2">Uncharacterized protein</fullName>
    </submittedName>
</protein>
<dbReference type="Gramene" id="ONIVA01G22500.1">
    <property type="protein sequence ID" value="ONIVA01G22500.1"/>
    <property type="gene ID" value="ONIVA01G22500"/>
</dbReference>
<dbReference type="HOGENOM" id="CLU_1771042_0_0_1"/>
<accession>A0A0E0FNA5</accession>
<keyword evidence="3" id="KW-1185">Reference proteome</keyword>
<sequence length="147" mass="15156">MDFPGAGALSAGQRRHRSQSDSSVTGVSASPDGSAKGAAEVGLRRLLVIGGSSGCRSNAAQPGFSLGQNWRGGRRVVERRGPEPALRGGGSMKLAARGASVRCGGSYALPFVHEVVLSWWTAIFSQGVHRAGSGYAFGCRLAEFGHA</sequence>
<proteinExistence type="predicted"/>
<feature type="region of interest" description="Disordered" evidence="1">
    <location>
        <begin position="1"/>
        <end position="37"/>
    </location>
</feature>
<organism evidence="2">
    <name type="scientific">Oryza nivara</name>
    <name type="common">Indian wild rice</name>
    <name type="synonym">Oryza sativa f. spontanea</name>
    <dbReference type="NCBI Taxonomy" id="4536"/>
    <lineage>
        <taxon>Eukaryota</taxon>
        <taxon>Viridiplantae</taxon>
        <taxon>Streptophyta</taxon>
        <taxon>Embryophyta</taxon>
        <taxon>Tracheophyta</taxon>
        <taxon>Spermatophyta</taxon>
        <taxon>Magnoliopsida</taxon>
        <taxon>Liliopsida</taxon>
        <taxon>Poales</taxon>
        <taxon>Poaceae</taxon>
        <taxon>BOP clade</taxon>
        <taxon>Oryzoideae</taxon>
        <taxon>Oryzeae</taxon>
        <taxon>Oryzinae</taxon>
        <taxon>Oryza</taxon>
    </lineage>
</organism>
<evidence type="ECO:0000256" key="1">
    <source>
        <dbReference type="SAM" id="MobiDB-lite"/>
    </source>
</evidence>